<proteinExistence type="inferred from homology"/>
<protein>
    <submittedName>
        <fullName evidence="8">Alpha/beta hydrolase</fullName>
    </submittedName>
</protein>
<keyword evidence="2 5" id="KW-0732">Signal</keyword>
<sequence length="508" mass="56006">MRAQRLVPLIAVTVLATLAPALYSVEPASAASPLDRYMKQSPLWKQCAETDQDLECATIEVPLDYREPGGRAIELAVSRLAAGDPTKRRGVLFLNPGGPGAQGLGMPLQMMTAMPESVTGRYDLIGFDPRGVGQSTPLSCRTTEAERQWMRPYKATTYTQQVAWARTIARKCRTESSDRMRYTTTRNTARDMDVIRSVLREQKISYFGYSYGTYLGAVYGQLFPKQADRFVLDSAIDPELIWRGTFQKWASEAEPAFQRWTKWTASHHSAYQLGDTPASVSKTFWDLVAQADRHPIVWGKYSLTGTDIRDLFRGTFFSPRVGAGYIADLKRAAAGEPVPELPELGELPDNAVAVLYALLCGDTRSWPRDPGTYARESRRDAARYPLYGDHPSNISPCAFWTKAIEPATKVNHRGSALILHNEWDSQTPLSTGIAMHKALKGSRLVTVDEGEGHGVYDLSGNVCAESAANDYLVTGRLPTANLICEAPSAQKRTGSLPAPNNPLTPGFH</sequence>
<feature type="chain" id="PRO_5047410733" evidence="5">
    <location>
        <begin position="31"/>
        <end position="508"/>
    </location>
</feature>
<evidence type="ECO:0000256" key="4">
    <source>
        <dbReference type="SAM" id="MobiDB-lite"/>
    </source>
</evidence>
<dbReference type="InterPro" id="IPR000073">
    <property type="entry name" value="AB_hydrolase_1"/>
</dbReference>
<name>A0ABT0UWT4_9ACTN</name>
<evidence type="ECO:0000313" key="8">
    <source>
        <dbReference type="EMBL" id="MCM2391808.1"/>
    </source>
</evidence>
<dbReference type="SUPFAM" id="SSF53474">
    <property type="entry name" value="alpha/beta-Hydrolases"/>
    <property type="match status" value="1"/>
</dbReference>
<dbReference type="Gene3D" id="3.40.50.1820">
    <property type="entry name" value="alpha/beta hydrolase"/>
    <property type="match status" value="1"/>
</dbReference>
<dbReference type="Pfam" id="PF08386">
    <property type="entry name" value="Abhydrolase_4"/>
    <property type="match status" value="1"/>
</dbReference>
<evidence type="ECO:0000256" key="1">
    <source>
        <dbReference type="ARBA" id="ARBA00010088"/>
    </source>
</evidence>
<reference evidence="8" key="1">
    <citation type="submission" date="2022-06" db="EMBL/GenBank/DDBJ databases">
        <title>Genome public.</title>
        <authorList>
            <person name="Sun Q."/>
        </authorList>
    </citation>
    <scope>NUCLEOTIDE SEQUENCE</scope>
    <source>
        <strain evidence="8">CWNU-1</strain>
    </source>
</reference>
<evidence type="ECO:0000256" key="3">
    <source>
        <dbReference type="ARBA" id="ARBA00022801"/>
    </source>
</evidence>
<evidence type="ECO:0000313" key="9">
    <source>
        <dbReference type="Proteomes" id="UP001431429"/>
    </source>
</evidence>
<keyword evidence="3 8" id="KW-0378">Hydrolase</keyword>
<evidence type="ECO:0000256" key="2">
    <source>
        <dbReference type="ARBA" id="ARBA00022729"/>
    </source>
</evidence>
<evidence type="ECO:0000259" key="6">
    <source>
        <dbReference type="Pfam" id="PF00561"/>
    </source>
</evidence>
<gene>
    <name evidence="8" type="ORF">NBG84_26565</name>
</gene>
<evidence type="ECO:0000256" key="5">
    <source>
        <dbReference type="SAM" id="SignalP"/>
    </source>
</evidence>
<feature type="domain" description="AB hydrolase-1" evidence="6">
    <location>
        <begin position="91"/>
        <end position="260"/>
    </location>
</feature>
<dbReference type="EMBL" id="JAMQAW010000033">
    <property type="protein sequence ID" value="MCM2391808.1"/>
    <property type="molecule type" value="Genomic_DNA"/>
</dbReference>
<dbReference type="InterPro" id="IPR051601">
    <property type="entry name" value="Serine_prot/Carboxylest_S33"/>
</dbReference>
<feature type="signal peptide" evidence="5">
    <location>
        <begin position="1"/>
        <end position="30"/>
    </location>
</feature>
<organism evidence="8 9">
    <name type="scientific">Streptomyces albipurpureus</name>
    <dbReference type="NCBI Taxonomy" id="2897419"/>
    <lineage>
        <taxon>Bacteria</taxon>
        <taxon>Bacillati</taxon>
        <taxon>Actinomycetota</taxon>
        <taxon>Actinomycetes</taxon>
        <taxon>Kitasatosporales</taxon>
        <taxon>Streptomycetaceae</taxon>
        <taxon>Streptomyces</taxon>
    </lineage>
</organism>
<comment type="similarity">
    <text evidence="1">Belongs to the peptidase S33 family.</text>
</comment>
<dbReference type="InterPro" id="IPR013595">
    <property type="entry name" value="Pept_S33_TAP-like_C"/>
</dbReference>
<evidence type="ECO:0000259" key="7">
    <source>
        <dbReference type="Pfam" id="PF08386"/>
    </source>
</evidence>
<dbReference type="InterPro" id="IPR029058">
    <property type="entry name" value="AB_hydrolase_fold"/>
</dbReference>
<feature type="domain" description="Peptidase S33 tripeptidyl aminopeptidase-like C-terminal" evidence="7">
    <location>
        <begin position="392"/>
        <end position="484"/>
    </location>
</feature>
<dbReference type="GO" id="GO:0016787">
    <property type="term" value="F:hydrolase activity"/>
    <property type="evidence" value="ECO:0007669"/>
    <property type="project" value="UniProtKB-KW"/>
</dbReference>
<dbReference type="Pfam" id="PF00561">
    <property type="entry name" value="Abhydrolase_1"/>
    <property type="match status" value="1"/>
</dbReference>
<dbReference type="PANTHER" id="PTHR43248:SF29">
    <property type="entry name" value="TRIPEPTIDYL AMINOPEPTIDASE"/>
    <property type="match status" value="1"/>
</dbReference>
<comment type="caution">
    <text evidence="8">The sequence shown here is derived from an EMBL/GenBank/DDBJ whole genome shotgun (WGS) entry which is preliminary data.</text>
</comment>
<keyword evidence="9" id="KW-1185">Reference proteome</keyword>
<dbReference type="RefSeq" id="WP_250922137.1">
    <property type="nucleotide sequence ID" value="NZ_JAMQAW010000033.1"/>
</dbReference>
<dbReference type="PANTHER" id="PTHR43248">
    <property type="entry name" value="2-SUCCINYL-6-HYDROXY-2,4-CYCLOHEXADIENE-1-CARBOXYLATE SYNTHASE"/>
    <property type="match status" value="1"/>
</dbReference>
<feature type="region of interest" description="Disordered" evidence="4">
    <location>
        <begin position="489"/>
        <end position="508"/>
    </location>
</feature>
<accession>A0ABT0UWT4</accession>
<dbReference type="Proteomes" id="UP001431429">
    <property type="component" value="Unassembled WGS sequence"/>
</dbReference>